<protein>
    <recommendedName>
        <fullName evidence="4">DUF4412 domain-containing protein</fullName>
    </recommendedName>
</protein>
<dbReference type="EMBL" id="BMJQ01000005">
    <property type="protein sequence ID" value="GGF17849.1"/>
    <property type="molecule type" value="Genomic_DNA"/>
</dbReference>
<dbReference type="AlphaFoldDB" id="A0A8J2YU07"/>
<reference evidence="2" key="1">
    <citation type="journal article" date="2014" name="Int. J. Syst. Evol. Microbiol.">
        <title>Complete genome sequence of Corynebacterium casei LMG S-19264T (=DSM 44701T), isolated from a smear-ripened cheese.</title>
        <authorList>
            <consortium name="US DOE Joint Genome Institute (JGI-PGF)"/>
            <person name="Walter F."/>
            <person name="Albersmeier A."/>
            <person name="Kalinowski J."/>
            <person name="Ruckert C."/>
        </authorList>
    </citation>
    <scope>NUCLEOTIDE SEQUENCE</scope>
    <source>
        <strain evidence="2">CGMCC 1.15725</strain>
    </source>
</reference>
<comment type="caution">
    <text evidence="2">The sequence shown here is derived from an EMBL/GenBank/DDBJ whole genome shotgun (WGS) entry which is preliminary data.</text>
</comment>
<evidence type="ECO:0000313" key="3">
    <source>
        <dbReference type="Proteomes" id="UP000646365"/>
    </source>
</evidence>
<name>A0A8J2YU07_9PROT</name>
<keyword evidence="1" id="KW-0732">Signal</keyword>
<proteinExistence type="predicted"/>
<dbReference type="Proteomes" id="UP000646365">
    <property type="component" value="Unassembled WGS sequence"/>
</dbReference>
<feature type="signal peptide" evidence="1">
    <location>
        <begin position="1"/>
        <end position="22"/>
    </location>
</feature>
<dbReference type="RefSeq" id="WP_189046039.1">
    <property type="nucleotide sequence ID" value="NZ_BMJQ01000005.1"/>
</dbReference>
<evidence type="ECO:0000256" key="1">
    <source>
        <dbReference type="SAM" id="SignalP"/>
    </source>
</evidence>
<organism evidence="2 3">
    <name type="scientific">Aliidongia dinghuensis</name>
    <dbReference type="NCBI Taxonomy" id="1867774"/>
    <lineage>
        <taxon>Bacteria</taxon>
        <taxon>Pseudomonadati</taxon>
        <taxon>Pseudomonadota</taxon>
        <taxon>Alphaproteobacteria</taxon>
        <taxon>Rhodospirillales</taxon>
        <taxon>Dongiaceae</taxon>
        <taxon>Aliidongia</taxon>
    </lineage>
</organism>
<sequence>MRSVFACLLLLATLLSAPFAEAQNLLGDTRAPYSADRTVVTGGKSYVGRVYAEPGRQRHEQDLNGLPLVAILRADRKVAWLELAPLHVFTDFPFPAAITDYADDRQLGPALGTETVGGEATKKYRIERQGTDGSQVYGYAWITDDGIVMKLDGAFVEPSGRETRASYELSHVKRGPQPPALFDLPAGMSRLPPEALAPLMGIKLKPPARG</sequence>
<gene>
    <name evidence="2" type="ORF">GCM10011611_24640</name>
</gene>
<reference evidence="2" key="2">
    <citation type="submission" date="2020-09" db="EMBL/GenBank/DDBJ databases">
        <authorList>
            <person name="Sun Q."/>
            <person name="Zhou Y."/>
        </authorList>
    </citation>
    <scope>NUCLEOTIDE SEQUENCE</scope>
    <source>
        <strain evidence="2">CGMCC 1.15725</strain>
    </source>
</reference>
<accession>A0A8J2YU07</accession>
<evidence type="ECO:0008006" key="4">
    <source>
        <dbReference type="Google" id="ProtNLM"/>
    </source>
</evidence>
<feature type="chain" id="PRO_5035208612" description="DUF4412 domain-containing protein" evidence="1">
    <location>
        <begin position="23"/>
        <end position="210"/>
    </location>
</feature>
<evidence type="ECO:0000313" key="2">
    <source>
        <dbReference type="EMBL" id="GGF17849.1"/>
    </source>
</evidence>
<keyword evidence="3" id="KW-1185">Reference proteome</keyword>